<organism evidence="4 5">
    <name type="scientific">Geomonas propionica</name>
    <dbReference type="NCBI Taxonomy" id="2798582"/>
    <lineage>
        <taxon>Bacteria</taxon>
        <taxon>Pseudomonadati</taxon>
        <taxon>Thermodesulfobacteriota</taxon>
        <taxon>Desulfuromonadia</taxon>
        <taxon>Geobacterales</taxon>
        <taxon>Geobacteraceae</taxon>
        <taxon>Geomonas</taxon>
    </lineage>
</organism>
<protein>
    <submittedName>
        <fullName evidence="4">LysM peptidoglycan-binding domain-containing protein</fullName>
    </submittedName>
</protein>
<feature type="domain" description="LysM" evidence="3">
    <location>
        <begin position="50"/>
        <end position="97"/>
    </location>
</feature>
<evidence type="ECO:0000256" key="2">
    <source>
        <dbReference type="SAM" id="SignalP"/>
    </source>
</evidence>
<feature type="region of interest" description="Disordered" evidence="1">
    <location>
        <begin position="117"/>
        <end position="142"/>
    </location>
</feature>
<dbReference type="PROSITE" id="PS51257">
    <property type="entry name" value="PROKAR_LIPOPROTEIN"/>
    <property type="match status" value="1"/>
</dbReference>
<dbReference type="CDD" id="cd00118">
    <property type="entry name" value="LysM"/>
    <property type="match status" value="1"/>
</dbReference>
<dbReference type="InterPro" id="IPR036779">
    <property type="entry name" value="LysM_dom_sf"/>
</dbReference>
<reference evidence="4 5" key="1">
    <citation type="submission" date="2020-12" db="EMBL/GenBank/DDBJ databases">
        <title>Geomonas sp. Red259, isolated from paddy soil.</title>
        <authorList>
            <person name="Xu Z."/>
            <person name="Zhang Z."/>
            <person name="Masuda Y."/>
            <person name="Itoh H."/>
            <person name="Senoo K."/>
        </authorList>
    </citation>
    <scope>NUCLEOTIDE SEQUENCE [LARGE SCALE GENOMIC DNA]</scope>
    <source>
        <strain evidence="4 5">Red259</strain>
    </source>
</reference>
<evidence type="ECO:0000313" key="4">
    <source>
        <dbReference type="EMBL" id="MBJ6799625.1"/>
    </source>
</evidence>
<evidence type="ECO:0000259" key="3">
    <source>
        <dbReference type="PROSITE" id="PS51782"/>
    </source>
</evidence>
<sequence>MTKRRIVTLGMLFLLACGTAGHAEEMLLYTPKEATGAEAPASPKEGVLVRTVTVKAGDTLAKLSRKHIGVSDYYPQVLVFNRIKNPDLIHPGDKLLVPVPPGQAARAVKAAKAVQPKSRASVHRPAAPKKAASLRMSPVKPGEQDLFQSGQRAYLDHDYREALARFNVFLRKYPRSGFAADASLYRADCFLHLSGE</sequence>
<dbReference type="PANTHER" id="PTHR34700">
    <property type="entry name" value="POTASSIUM BINDING PROTEIN KBP"/>
    <property type="match status" value="1"/>
</dbReference>
<gene>
    <name evidence="4" type="ORF">JFN90_05690</name>
</gene>
<dbReference type="PROSITE" id="PS51782">
    <property type="entry name" value="LYSM"/>
    <property type="match status" value="1"/>
</dbReference>
<evidence type="ECO:0000313" key="5">
    <source>
        <dbReference type="Proteomes" id="UP000641025"/>
    </source>
</evidence>
<keyword evidence="2" id="KW-0732">Signal</keyword>
<dbReference type="Proteomes" id="UP000641025">
    <property type="component" value="Unassembled WGS sequence"/>
</dbReference>
<dbReference type="InterPro" id="IPR011990">
    <property type="entry name" value="TPR-like_helical_dom_sf"/>
</dbReference>
<feature type="chain" id="PRO_5046856821" evidence="2">
    <location>
        <begin position="24"/>
        <end position="196"/>
    </location>
</feature>
<dbReference type="RefSeq" id="WP_199394132.1">
    <property type="nucleotide sequence ID" value="NZ_JAEMHK010000003.1"/>
</dbReference>
<dbReference type="Pfam" id="PF01476">
    <property type="entry name" value="LysM"/>
    <property type="match status" value="1"/>
</dbReference>
<comment type="caution">
    <text evidence="4">The sequence shown here is derived from an EMBL/GenBank/DDBJ whole genome shotgun (WGS) entry which is preliminary data.</text>
</comment>
<accession>A0ABS0YQ63</accession>
<dbReference type="PANTHER" id="PTHR34700:SF4">
    <property type="entry name" value="PHAGE-LIKE ELEMENT PBSX PROTEIN XKDP"/>
    <property type="match status" value="1"/>
</dbReference>
<dbReference type="InterPro" id="IPR018392">
    <property type="entry name" value="LysM"/>
</dbReference>
<proteinExistence type="predicted"/>
<dbReference type="Gene3D" id="3.10.350.10">
    <property type="entry name" value="LysM domain"/>
    <property type="match status" value="1"/>
</dbReference>
<dbReference type="SMART" id="SM00257">
    <property type="entry name" value="LysM"/>
    <property type="match status" value="1"/>
</dbReference>
<dbReference type="SUPFAM" id="SSF54106">
    <property type="entry name" value="LysM domain"/>
    <property type="match status" value="1"/>
</dbReference>
<feature type="signal peptide" evidence="2">
    <location>
        <begin position="1"/>
        <end position="23"/>
    </location>
</feature>
<keyword evidence="5" id="KW-1185">Reference proteome</keyword>
<name>A0ABS0YQ63_9BACT</name>
<evidence type="ECO:0000256" key="1">
    <source>
        <dbReference type="SAM" id="MobiDB-lite"/>
    </source>
</evidence>
<dbReference type="EMBL" id="JAEMHK010000003">
    <property type="protein sequence ID" value="MBJ6799625.1"/>
    <property type="molecule type" value="Genomic_DNA"/>
</dbReference>
<dbReference type="InterPro" id="IPR052196">
    <property type="entry name" value="Bact_Kbp"/>
</dbReference>
<dbReference type="Gene3D" id="1.25.40.10">
    <property type="entry name" value="Tetratricopeptide repeat domain"/>
    <property type="match status" value="1"/>
</dbReference>